<protein>
    <recommendedName>
        <fullName evidence="3">F-box domain-containing protein</fullName>
    </recommendedName>
</protein>
<gene>
    <name evidence="1" type="ORF">OCU04_011866</name>
</gene>
<dbReference type="Proteomes" id="UP001152300">
    <property type="component" value="Unassembled WGS sequence"/>
</dbReference>
<dbReference type="AlphaFoldDB" id="A0A9X0A9Z1"/>
<keyword evidence="2" id="KW-1185">Reference proteome</keyword>
<accession>A0A9X0A9Z1</accession>
<sequence length="289" mass="34687">MIYKYFEKPFRKNYLPTTYHIKRLSIMTDMAEMKHNTKDFPCSMLEHQDSVENSKSILTKSGFELNASEQQVSLSVIRERTQTSINTIPPEIVEQIMRELEPCMRACLGVTCREMYKHFKYVNPKIVNLYDRDGPEWEAKSLSLLLEDWMGPRYRLGNMALYRYLLITAYGPYKTSPREYQLAENYSDYKRSLRGVRISNTTVGHNVYVFRKKLPNPCNKGDRWEKEAIAVIDEDLLEQISIRDWTYYWRDYCIWKKHETYFDRIVALRRVREVFSHGYYMEWIEMIGF</sequence>
<reference evidence="1" key="1">
    <citation type="submission" date="2022-11" db="EMBL/GenBank/DDBJ databases">
        <title>Genome Resource of Sclerotinia nivalis Strain SnTB1, a Plant Pathogen Isolated from American Ginseng.</title>
        <authorList>
            <person name="Fan S."/>
        </authorList>
    </citation>
    <scope>NUCLEOTIDE SEQUENCE</scope>
    <source>
        <strain evidence="1">SnTB1</strain>
    </source>
</reference>
<dbReference type="OrthoDB" id="3562562at2759"/>
<evidence type="ECO:0008006" key="3">
    <source>
        <dbReference type="Google" id="ProtNLM"/>
    </source>
</evidence>
<evidence type="ECO:0000313" key="1">
    <source>
        <dbReference type="EMBL" id="KAJ8058882.1"/>
    </source>
</evidence>
<name>A0A9X0A9Z1_9HELO</name>
<comment type="caution">
    <text evidence="1">The sequence shown here is derived from an EMBL/GenBank/DDBJ whole genome shotgun (WGS) entry which is preliminary data.</text>
</comment>
<dbReference type="EMBL" id="JAPEIS010000015">
    <property type="protein sequence ID" value="KAJ8058882.1"/>
    <property type="molecule type" value="Genomic_DNA"/>
</dbReference>
<proteinExistence type="predicted"/>
<organism evidence="1 2">
    <name type="scientific">Sclerotinia nivalis</name>
    <dbReference type="NCBI Taxonomy" id="352851"/>
    <lineage>
        <taxon>Eukaryota</taxon>
        <taxon>Fungi</taxon>
        <taxon>Dikarya</taxon>
        <taxon>Ascomycota</taxon>
        <taxon>Pezizomycotina</taxon>
        <taxon>Leotiomycetes</taxon>
        <taxon>Helotiales</taxon>
        <taxon>Sclerotiniaceae</taxon>
        <taxon>Sclerotinia</taxon>
    </lineage>
</organism>
<evidence type="ECO:0000313" key="2">
    <source>
        <dbReference type="Proteomes" id="UP001152300"/>
    </source>
</evidence>